<name>A0A161YL68_9CELL</name>
<evidence type="ECO:0000313" key="6">
    <source>
        <dbReference type="EMBL" id="KZM37258.1"/>
    </source>
</evidence>
<dbReference type="GO" id="GO:0005737">
    <property type="term" value="C:cytoplasm"/>
    <property type="evidence" value="ECO:0007669"/>
    <property type="project" value="TreeGrafter"/>
</dbReference>
<dbReference type="Pfam" id="PF00550">
    <property type="entry name" value="PP-binding"/>
    <property type="match status" value="1"/>
</dbReference>
<protein>
    <submittedName>
        <fullName evidence="6">Linear gramicidin synthase subunit D</fullName>
    </submittedName>
</protein>
<comment type="caution">
    <text evidence="6">The sequence shown here is derived from an EMBL/GenBank/DDBJ whole genome shotgun (WGS) entry which is preliminary data.</text>
</comment>
<feature type="domain" description="Carrier" evidence="5">
    <location>
        <begin position="322"/>
        <end position="396"/>
    </location>
</feature>
<dbReference type="GO" id="GO:0043041">
    <property type="term" value="P:amino acid activation for nonribosomal peptide biosynthetic process"/>
    <property type="evidence" value="ECO:0007669"/>
    <property type="project" value="TreeGrafter"/>
</dbReference>
<dbReference type="PANTHER" id="PTHR45527:SF1">
    <property type="entry name" value="FATTY ACID SYNTHASE"/>
    <property type="match status" value="1"/>
</dbReference>
<evidence type="ECO:0000256" key="4">
    <source>
        <dbReference type="SAM" id="MobiDB-lite"/>
    </source>
</evidence>
<reference evidence="6 7" key="1">
    <citation type="submission" date="2016-01" db="EMBL/GenBank/DDBJ databases">
        <title>Genome sequence of Oerskovia enterophila VJag, an agar and cellulose degrading bacterium.</title>
        <authorList>
            <person name="Poehlein A."/>
            <person name="Jag V."/>
            <person name="Bengelsdorf F."/>
            <person name="Duerre P."/>
            <person name="Daniel R."/>
        </authorList>
    </citation>
    <scope>NUCLEOTIDE SEQUENCE [LARGE SCALE GENOMIC DNA]</scope>
    <source>
        <strain evidence="6 7">VJag</strain>
    </source>
</reference>
<dbReference type="STRING" id="43678.OJAG_00280"/>
<evidence type="ECO:0000256" key="3">
    <source>
        <dbReference type="ARBA" id="ARBA00022553"/>
    </source>
</evidence>
<dbReference type="Gene3D" id="1.10.1200.10">
    <property type="entry name" value="ACP-like"/>
    <property type="match status" value="1"/>
</dbReference>
<dbReference type="SUPFAM" id="SSF47336">
    <property type="entry name" value="ACP-like"/>
    <property type="match status" value="1"/>
</dbReference>
<evidence type="ECO:0000256" key="1">
    <source>
        <dbReference type="ARBA" id="ARBA00001957"/>
    </source>
</evidence>
<dbReference type="Gene3D" id="3.30.559.10">
    <property type="entry name" value="Chloramphenicol acetyltransferase-like domain"/>
    <property type="match status" value="1"/>
</dbReference>
<evidence type="ECO:0000259" key="5">
    <source>
        <dbReference type="PROSITE" id="PS50075"/>
    </source>
</evidence>
<dbReference type="GO" id="GO:0044550">
    <property type="term" value="P:secondary metabolite biosynthetic process"/>
    <property type="evidence" value="ECO:0007669"/>
    <property type="project" value="TreeGrafter"/>
</dbReference>
<proteinExistence type="predicted"/>
<keyword evidence="2" id="KW-0596">Phosphopantetheine</keyword>
<feature type="region of interest" description="Disordered" evidence="4">
    <location>
        <begin position="291"/>
        <end position="320"/>
    </location>
</feature>
<dbReference type="PATRIC" id="fig|43678.3.peg.35"/>
<accession>A0A161YL68</accession>
<evidence type="ECO:0000256" key="2">
    <source>
        <dbReference type="ARBA" id="ARBA00022450"/>
    </source>
</evidence>
<dbReference type="Proteomes" id="UP000076447">
    <property type="component" value="Unassembled WGS sequence"/>
</dbReference>
<comment type="cofactor">
    <cofactor evidence="1">
        <name>pantetheine 4'-phosphate</name>
        <dbReference type="ChEBI" id="CHEBI:47942"/>
    </cofactor>
</comment>
<dbReference type="EMBL" id="LRIE01000013">
    <property type="protein sequence ID" value="KZM37258.1"/>
    <property type="molecule type" value="Genomic_DNA"/>
</dbReference>
<dbReference type="SUPFAM" id="SSF52777">
    <property type="entry name" value="CoA-dependent acyltransferases"/>
    <property type="match status" value="1"/>
</dbReference>
<dbReference type="InterPro" id="IPR009081">
    <property type="entry name" value="PP-bd_ACP"/>
</dbReference>
<feature type="compositionally biased region" description="Low complexity" evidence="4">
    <location>
        <begin position="291"/>
        <end position="317"/>
    </location>
</feature>
<dbReference type="InterPro" id="IPR023213">
    <property type="entry name" value="CAT-like_dom_sf"/>
</dbReference>
<sequence length="438" mass="45176">MPPTPGAAWQLSRRLARRDVGAVDVWRDALAGARPVRVAEPEDTGERPTVLHAAPDGLADRLVRSARAAQVTPADVVTTAWGLVLAALTGERDVLTGTTVAGRPAEIEGAHGVPGMFVNTVPVRVPVGGPGATPGGGSSDDGSDDGARAWTVADLVRAVHERQARLRDVDHVALADVQRALGVGELFDTLLVVENYPRDADAQPGAAVGLRITDVQGDDRTQYPLALTVDVSEGLSVQLDHLASVPADRAGAALAAVVEVLGLLAEAPETPVEDVLAGLAERYPALREGLAAVPPGAGTPPEGAPGEPDGAPPASLGTPPPAPARLPVLVVREVFAQALGVQDVADDDNFFALGGDSIVAMKVTTTLRARGWTVDPRSVFAAPTPASLALRARPLDQLSEAPRAIPRPPSDSSPLVSPLLAMSASELGDLDDLMRNLT</sequence>
<organism evidence="6 7">
    <name type="scientific">Oerskovia enterophila</name>
    <dbReference type="NCBI Taxonomy" id="43678"/>
    <lineage>
        <taxon>Bacteria</taxon>
        <taxon>Bacillati</taxon>
        <taxon>Actinomycetota</taxon>
        <taxon>Actinomycetes</taxon>
        <taxon>Micrococcales</taxon>
        <taxon>Cellulomonadaceae</taxon>
        <taxon>Oerskovia</taxon>
    </lineage>
</organism>
<dbReference type="GO" id="GO:0008610">
    <property type="term" value="P:lipid biosynthetic process"/>
    <property type="evidence" value="ECO:0007669"/>
    <property type="project" value="UniProtKB-ARBA"/>
</dbReference>
<dbReference type="InterPro" id="IPR001242">
    <property type="entry name" value="Condensation_dom"/>
</dbReference>
<dbReference type="InterPro" id="IPR036736">
    <property type="entry name" value="ACP-like_sf"/>
</dbReference>
<dbReference type="AlphaFoldDB" id="A0A161YL68"/>
<dbReference type="GO" id="GO:0003824">
    <property type="term" value="F:catalytic activity"/>
    <property type="evidence" value="ECO:0007669"/>
    <property type="project" value="InterPro"/>
</dbReference>
<keyword evidence="3" id="KW-0597">Phosphoprotein</keyword>
<gene>
    <name evidence="6" type="primary">lgrD</name>
    <name evidence="6" type="ORF">OJAG_00280</name>
</gene>
<evidence type="ECO:0000313" key="7">
    <source>
        <dbReference type="Proteomes" id="UP000076447"/>
    </source>
</evidence>
<dbReference type="PROSITE" id="PS50075">
    <property type="entry name" value="CARRIER"/>
    <property type="match status" value="1"/>
</dbReference>
<dbReference type="InterPro" id="IPR006162">
    <property type="entry name" value="Ppantetheine_attach_site"/>
</dbReference>
<dbReference type="PROSITE" id="PS00012">
    <property type="entry name" value="PHOSPHOPANTETHEINE"/>
    <property type="match status" value="1"/>
</dbReference>
<dbReference type="PANTHER" id="PTHR45527">
    <property type="entry name" value="NONRIBOSOMAL PEPTIDE SYNTHETASE"/>
    <property type="match status" value="1"/>
</dbReference>
<dbReference type="Gene3D" id="3.30.559.30">
    <property type="entry name" value="Nonribosomal peptide synthetase, condensation domain"/>
    <property type="match status" value="1"/>
</dbReference>
<dbReference type="Pfam" id="PF00668">
    <property type="entry name" value="Condensation"/>
    <property type="match status" value="1"/>
</dbReference>
<dbReference type="GO" id="GO:0031177">
    <property type="term" value="F:phosphopantetheine binding"/>
    <property type="evidence" value="ECO:0007669"/>
    <property type="project" value="TreeGrafter"/>
</dbReference>